<reference evidence="1" key="1">
    <citation type="journal article" date="2021" name="Nat. Commun.">
        <title>Genetic determinants of endophytism in the Arabidopsis root mycobiome.</title>
        <authorList>
            <person name="Mesny F."/>
            <person name="Miyauchi S."/>
            <person name="Thiergart T."/>
            <person name="Pickel B."/>
            <person name="Atanasova L."/>
            <person name="Karlsson M."/>
            <person name="Huettel B."/>
            <person name="Barry K.W."/>
            <person name="Haridas S."/>
            <person name="Chen C."/>
            <person name="Bauer D."/>
            <person name="Andreopoulos W."/>
            <person name="Pangilinan J."/>
            <person name="LaButti K."/>
            <person name="Riley R."/>
            <person name="Lipzen A."/>
            <person name="Clum A."/>
            <person name="Drula E."/>
            <person name="Henrissat B."/>
            <person name="Kohler A."/>
            <person name="Grigoriev I.V."/>
            <person name="Martin F.M."/>
            <person name="Hacquard S."/>
        </authorList>
    </citation>
    <scope>NUCLEOTIDE SEQUENCE</scope>
    <source>
        <strain evidence="1">MPI-CAGE-CH-0230</strain>
    </source>
</reference>
<dbReference type="Proteomes" id="UP000756346">
    <property type="component" value="Unassembled WGS sequence"/>
</dbReference>
<proteinExistence type="predicted"/>
<comment type="caution">
    <text evidence="1">The sequence shown here is derived from an EMBL/GenBank/DDBJ whole genome shotgun (WGS) entry which is preliminary data.</text>
</comment>
<dbReference type="EMBL" id="JAGTJQ010000010">
    <property type="protein sequence ID" value="KAH7020857.1"/>
    <property type="molecule type" value="Genomic_DNA"/>
</dbReference>
<evidence type="ECO:0000313" key="1">
    <source>
        <dbReference type="EMBL" id="KAH7020857.1"/>
    </source>
</evidence>
<dbReference type="RefSeq" id="XP_046007058.1">
    <property type="nucleotide sequence ID" value="XM_046162728.1"/>
</dbReference>
<keyword evidence="2" id="KW-1185">Reference proteome</keyword>
<organism evidence="1 2">
    <name type="scientific">Microdochium trichocladiopsis</name>
    <dbReference type="NCBI Taxonomy" id="1682393"/>
    <lineage>
        <taxon>Eukaryota</taxon>
        <taxon>Fungi</taxon>
        <taxon>Dikarya</taxon>
        <taxon>Ascomycota</taxon>
        <taxon>Pezizomycotina</taxon>
        <taxon>Sordariomycetes</taxon>
        <taxon>Xylariomycetidae</taxon>
        <taxon>Xylariales</taxon>
        <taxon>Microdochiaceae</taxon>
        <taxon>Microdochium</taxon>
    </lineage>
</organism>
<dbReference type="AlphaFoldDB" id="A0A9P8XVS5"/>
<accession>A0A9P8XVS5</accession>
<sequence>MKQRAADDPAAAGNRPAVVQGSGRALACVRGAAQGQPLGPLGALWRGAPAARCPLANQRVSHHGMGTWQDSTNLAFSPESLEALPLTLQRSYTQSSAIGALRNSRCLLDINLILCSINICSGLSTAVPSTSQALLPDGLQVTVEIPEQYFWEADEDDGVPGVEEMVGEARVGGTSVSLGRMNYESKDDNEIAVDEFFVLMRL</sequence>
<protein>
    <submittedName>
        <fullName evidence="1">Uncharacterized protein</fullName>
    </submittedName>
</protein>
<evidence type="ECO:0000313" key="2">
    <source>
        <dbReference type="Proteomes" id="UP000756346"/>
    </source>
</evidence>
<name>A0A9P8XVS5_9PEZI</name>
<dbReference type="GeneID" id="70192274"/>
<gene>
    <name evidence="1" type="ORF">B0I36DRAFT_434820</name>
</gene>